<dbReference type="PANTHER" id="PTHR32097">
    <property type="entry name" value="CAMP-BINDING PROTEIN 1-RELATED"/>
    <property type="match status" value="1"/>
</dbReference>
<evidence type="ECO:0000259" key="1">
    <source>
        <dbReference type="Pfam" id="PF02342"/>
    </source>
</evidence>
<dbReference type="AlphaFoldDB" id="A0A369B7U7"/>
<dbReference type="Pfam" id="PF02342">
    <property type="entry name" value="TerD"/>
    <property type="match status" value="1"/>
</dbReference>
<keyword evidence="3" id="KW-1185">Reference proteome</keyword>
<evidence type="ECO:0000313" key="3">
    <source>
        <dbReference type="Proteomes" id="UP000253034"/>
    </source>
</evidence>
<accession>A0A369B7U7</accession>
<dbReference type="InterPro" id="IPR051324">
    <property type="entry name" value="Stress/Tellurium_Resist"/>
</dbReference>
<reference evidence="2 3" key="1">
    <citation type="submission" date="2018-07" db="EMBL/GenBank/DDBJ databases">
        <title>Genomic Encyclopedia of Type Strains, Phase IV (KMG-IV): sequencing the most valuable type-strain genomes for metagenomic binning, comparative biology and taxonomic classification.</title>
        <authorList>
            <person name="Goeker M."/>
        </authorList>
    </citation>
    <scope>NUCLEOTIDE SEQUENCE [LARGE SCALE GENOMIC DNA]</scope>
    <source>
        <strain evidence="2 3">DSM 27016</strain>
    </source>
</reference>
<dbReference type="Gene3D" id="2.60.60.30">
    <property type="entry name" value="sav2460 like domains"/>
    <property type="match status" value="1"/>
</dbReference>
<comment type="caution">
    <text evidence="2">The sequence shown here is derived from an EMBL/GenBank/DDBJ whole genome shotgun (WGS) entry which is preliminary data.</text>
</comment>
<dbReference type="RefSeq" id="WP_114297308.1">
    <property type="nucleotide sequence ID" value="NZ_QPJT01000007.1"/>
</dbReference>
<protein>
    <submittedName>
        <fullName evidence="2">Stress response protein SCP2</fullName>
    </submittedName>
</protein>
<dbReference type="OrthoDB" id="2079357at2"/>
<proteinExistence type="predicted"/>
<dbReference type="Proteomes" id="UP000253034">
    <property type="component" value="Unassembled WGS sequence"/>
</dbReference>
<organism evidence="2 3">
    <name type="scientific">Anaerobacterium chartisolvens</name>
    <dbReference type="NCBI Taxonomy" id="1297424"/>
    <lineage>
        <taxon>Bacteria</taxon>
        <taxon>Bacillati</taxon>
        <taxon>Bacillota</taxon>
        <taxon>Clostridia</taxon>
        <taxon>Eubacteriales</taxon>
        <taxon>Oscillospiraceae</taxon>
        <taxon>Anaerobacterium</taxon>
    </lineage>
</organism>
<name>A0A369B7U7_9FIRM</name>
<sequence length="414" mass="45619">MKVDIQQLLDNCLPDASVQLAVGEFEGPFYIRKPCTVTGASTTLWAKKGPVLVIASKGVKIKNLRVEVTEHSANADDFTCLVSTAADTKYENVEVIGNIKGIRDEEDVWDIPQVIHLGELPAESRASFVMEVQVPVGVRLKSTIRDISISPEHLMPGRNKITIASEKLKEGTFIYGEILFESMFIRRAYINGSVRPNVSGYVNNRVVYQASSHAPAVMSGSSNTVSALNIIAPMVSDPSVGILKRGQRLSINGILEDKIQLNLTWSGMIQQMDVDPYVFMLEKNGKARGDDSLIFFGNPSSRCGGVKCLDDNGDKSILIDLAKIPAEISTISVAYSIYGNNANNNFSKIVDPVVRILSEGREKLRFFAKDLLIETTIVAIEFYRYKNEWKINTVGAGFRDGLKRLCESYGLSVI</sequence>
<gene>
    <name evidence="2" type="ORF">DFR58_107146</name>
</gene>
<evidence type="ECO:0000313" key="2">
    <source>
        <dbReference type="EMBL" id="RCX17599.1"/>
    </source>
</evidence>
<dbReference type="InterPro" id="IPR003325">
    <property type="entry name" value="TerD"/>
</dbReference>
<dbReference type="CDD" id="cd06974">
    <property type="entry name" value="TerD_like"/>
    <property type="match status" value="1"/>
</dbReference>
<feature type="domain" description="TerD" evidence="1">
    <location>
        <begin position="243"/>
        <end position="409"/>
    </location>
</feature>
<dbReference type="PANTHER" id="PTHR32097:SF15">
    <property type="entry name" value="STRESS RESPONSE PROTEIN SCP2"/>
    <property type="match status" value="1"/>
</dbReference>
<dbReference type="EMBL" id="QPJT01000007">
    <property type="protein sequence ID" value="RCX17599.1"/>
    <property type="molecule type" value="Genomic_DNA"/>
</dbReference>